<dbReference type="InterPro" id="IPR036915">
    <property type="entry name" value="Cyclin-like_sf"/>
</dbReference>
<accession>A0A443SNV3</accession>
<dbReference type="VEuPathDB" id="VectorBase:LDEU002879"/>
<reference evidence="7 8" key="1">
    <citation type="journal article" date="2018" name="Gigascience">
        <title>Genomes of trombidid mites reveal novel predicted allergens and laterally-transferred genes associated with secondary metabolism.</title>
        <authorList>
            <person name="Dong X."/>
            <person name="Chaisiri K."/>
            <person name="Xia D."/>
            <person name="Armstrong S.D."/>
            <person name="Fang Y."/>
            <person name="Donnelly M.J."/>
            <person name="Kadowaki T."/>
            <person name="McGarry J.W."/>
            <person name="Darby A.C."/>
            <person name="Makepeace B.L."/>
        </authorList>
    </citation>
    <scope>NUCLEOTIDE SEQUENCE [LARGE SCALE GENOMIC DNA]</scope>
    <source>
        <strain evidence="7">UoL-UT</strain>
    </source>
</reference>
<dbReference type="GO" id="GO:0016538">
    <property type="term" value="F:cyclin-dependent protein serine/threonine kinase regulator activity"/>
    <property type="evidence" value="ECO:0007669"/>
    <property type="project" value="InterPro"/>
</dbReference>
<dbReference type="GO" id="GO:0051301">
    <property type="term" value="P:cell division"/>
    <property type="evidence" value="ECO:0007669"/>
    <property type="project" value="UniProtKB-KW"/>
</dbReference>
<dbReference type="InterPro" id="IPR039361">
    <property type="entry name" value="Cyclin"/>
</dbReference>
<feature type="domain" description="Cyclin-like" evidence="5">
    <location>
        <begin position="279"/>
        <end position="361"/>
    </location>
</feature>
<dbReference type="SUPFAM" id="SSF47954">
    <property type="entry name" value="Cyclin-like"/>
    <property type="match status" value="2"/>
</dbReference>
<comment type="caution">
    <text evidence="7">The sequence shown here is derived from an EMBL/GenBank/DDBJ whole genome shotgun (WGS) entry which is preliminary data.</text>
</comment>
<dbReference type="PIRSF" id="PIRSF001771">
    <property type="entry name" value="Cyclin_A_B_D_E"/>
    <property type="match status" value="1"/>
</dbReference>
<dbReference type="SMART" id="SM01332">
    <property type="entry name" value="Cyclin_C"/>
    <property type="match status" value="1"/>
</dbReference>
<sequence>MAAKYTDRGLGLRIGNENKIAKNVKQAATTTVPVKRPLRSNTTVNAAKNVTETSKCLKAIKANVTSKLDSENEMVGVKSKANCRKERETVSKPQSKIPRLSIFERQSAVKAAPEPVAFSSSLLPANIEDIDENDAHNILLVPEFVNDIYRYLRTLENKQCVKPRFLAVQKEMTARMRSVLIDWIINVHHQFRLLPETLYLGVSIMDRFFQKESVSKDKIQLVGVTAFFIASKFEEIYPPDIRDFVVICDQLYHKRDILKMEMIILKTLKFELGRPLPLHFLRRNSKAAHADAKIHTMAKYLMELSLVEYECAHWQPSLLAATSLYLTLKVIGEGSTWTPTLEYYSGYTEQQLLPNVSQLCKVIIKSEKSKFQTCRKKYSSTKFMEISKSPQLNSSYIKDMANKTP</sequence>
<dbReference type="InterPro" id="IPR046965">
    <property type="entry name" value="Cyclin_A/B-like"/>
</dbReference>
<keyword evidence="8" id="KW-1185">Reference proteome</keyword>
<dbReference type="CDD" id="cd20507">
    <property type="entry name" value="CYCLIN_CCNB1-like_rpt1"/>
    <property type="match status" value="1"/>
</dbReference>
<keyword evidence="3" id="KW-0131">Cell cycle</keyword>
<dbReference type="GO" id="GO:0044772">
    <property type="term" value="P:mitotic cell cycle phase transition"/>
    <property type="evidence" value="ECO:0007669"/>
    <property type="project" value="InterPro"/>
</dbReference>
<dbReference type="SMART" id="SM00385">
    <property type="entry name" value="CYCLIN"/>
    <property type="match status" value="2"/>
</dbReference>
<dbReference type="FunFam" id="1.10.472.10:FF:000001">
    <property type="entry name" value="G2/mitotic-specific cyclin"/>
    <property type="match status" value="1"/>
</dbReference>
<dbReference type="PROSITE" id="PS00292">
    <property type="entry name" value="CYCLINS"/>
    <property type="match status" value="1"/>
</dbReference>
<evidence type="ECO:0000256" key="4">
    <source>
        <dbReference type="RuleBase" id="RU000383"/>
    </source>
</evidence>
<evidence type="ECO:0000313" key="8">
    <source>
        <dbReference type="Proteomes" id="UP000288716"/>
    </source>
</evidence>
<proteinExistence type="inferred from homology"/>
<feature type="domain" description="Cyclin-like" evidence="5">
    <location>
        <begin position="182"/>
        <end position="266"/>
    </location>
</feature>
<protein>
    <submittedName>
        <fullName evidence="7">G2/mitotic-specific cyclin-B-like protein</fullName>
    </submittedName>
</protein>
<keyword evidence="2 4" id="KW-0195">Cyclin</keyword>
<comment type="similarity">
    <text evidence="4">Belongs to the cyclin family.</text>
</comment>
<evidence type="ECO:0000256" key="3">
    <source>
        <dbReference type="ARBA" id="ARBA00023306"/>
    </source>
</evidence>
<dbReference type="CDD" id="cd20509">
    <property type="entry name" value="CYCLIN_CCNB1-like_rpt2"/>
    <property type="match status" value="1"/>
</dbReference>
<dbReference type="InterPro" id="IPR006671">
    <property type="entry name" value="Cyclin_N"/>
</dbReference>
<dbReference type="Pfam" id="PF02984">
    <property type="entry name" value="Cyclin_C"/>
    <property type="match status" value="1"/>
</dbReference>
<dbReference type="STRING" id="299467.A0A443SNV3"/>
<feature type="domain" description="Cyclin C-terminal" evidence="6">
    <location>
        <begin position="275"/>
        <end position="392"/>
    </location>
</feature>
<dbReference type="PANTHER" id="PTHR10177">
    <property type="entry name" value="CYCLINS"/>
    <property type="match status" value="1"/>
</dbReference>
<keyword evidence="1" id="KW-0132">Cell division</keyword>
<evidence type="ECO:0000256" key="2">
    <source>
        <dbReference type="ARBA" id="ARBA00023127"/>
    </source>
</evidence>
<evidence type="ECO:0000313" key="7">
    <source>
        <dbReference type="EMBL" id="RWS29162.1"/>
    </source>
</evidence>
<dbReference type="InterPro" id="IPR048258">
    <property type="entry name" value="Cyclins_cyclin-box"/>
</dbReference>
<dbReference type="InterPro" id="IPR004367">
    <property type="entry name" value="Cyclin_C-dom"/>
</dbReference>
<dbReference type="InterPro" id="IPR013763">
    <property type="entry name" value="Cyclin-like_dom"/>
</dbReference>
<evidence type="ECO:0000259" key="6">
    <source>
        <dbReference type="SMART" id="SM01332"/>
    </source>
</evidence>
<dbReference type="AlphaFoldDB" id="A0A443SNV3"/>
<dbReference type="OrthoDB" id="5590282at2759"/>
<evidence type="ECO:0000259" key="5">
    <source>
        <dbReference type="SMART" id="SM00385"/>
    </source>
</evidence>
<dbReference type="Proteomes" id="UP000288716">
    <property type="component" value="Unassembled WGS sequence"/>
</dbReference>
<gene>
    <name evidence="7" type="ORF">B4U80_09061</name>
</gene>
<dbReference type="EMBL" id="NCKV01001042">
    <property type="protein sequence ID" value="RWS29162.1"/>
    <property type="molecule type" value="Genomic_DNA"/>
</dbReference>
<dbReference type="Pfam" id="PF00134">
    <property type="entry name" value="Cyclin_N"/>
    <property type="match status" value="1"/>
</dbReference>
<evidence type="ECO:0000256" key="1">
    <source>
        <dbReference type="ARBA" id="ARBA00022618"/>
    </source>
</evidence>
<dbReference type="Gene3D" id="1.10.472.10">
    <property type="entry name" value="Cyclin-like"/>
    <property type="match status" value="2"/>
</dbReference>
<organism evidence="7 8">
    <name type="scientific">Leptotrombidium deliense</name>
    <dbReference type="NCBI Taxonomy" id="299467"/>
    <lineage>
        <taxon>Eukaryota</taxon>
        <taxon>Metazoa</taxon>
        <taxon>Ecdysozoa</taxon>
        <taxon>Arthropoda</taxon>
        <taxon>Chelicerata</taxon>
        <taxon>Arachnida</taxon>
        <taxon>Acari</taxon>
        <taxon>Acariformes</taxon>
        <taxon>Trombidiformes</taxon>
        <taxon>Prostigmata</taxon>
        <taxon>Anystina</taxon>
        <taxon>Parasitengona</taxon>
        <taxon>Trombiculoidea</taxon>
        <taxon>Trombiculidae</taxon>
        <taxon>Leptotrombidium</taxon>
    </lineage>
</organism>
<name>A0A443SNV3_9ACAR</name>